<comment type="caution">
    <text evidence="7">The sequence shown here is derived from an EMBL/GenBank/DDBJ whole genome shotgun (WGS) entry which is preliminary data.</text>
</comment>
<accession>A0A1G2U5N7</accession>
<reference evidence="7 8" key="1">
    <citation type="journal article" date="2016" name="Nat. Commun.">
        <title>Thousands of microbial genomes shed light on interconnected biogeochemical processes in an aquifer system.</title>
        <authorList>
            <person name="Anantharaman K."/>
            <person name="Brown C.T."/>
            <person name="Hug L.A."/>
            <person name="Sharon I."/>
            <person name="Castelle C.J."/>
            <person name="Probst A.J."/>
            <person name="Thomas B.C."/>
            <person name="Singh A."/>
            <person name="Wilkins M.J."/>
            <person name="Karaoz U."/>
            <person name="Brodie E.L."/>
            <person name="Williams K.H."/>
            <person name="Hubbard S.S."/>
            <person name="Banfield J.F."/>
        </authorList>
    </citation>
    <scope>NUCLEOTIDE SEQUENCE [LARGE SCALE GENOMIC DNA]</scope>
</reference>
<evidence type="ECO:0000256" key="5">
    <source>
        <dbReference type="HAMAP-Rule" id="MF_00340"/>
    </source>
</evidence>
<dbReference type="InterPro" id="IPR011332">
    <property type="entry name" value="Ribosomal_zn-bd"/>
</dbReference>
<dbReference type="PANTHER" id="PTHR35534">
    <property type="entry name" value="50S RIBOSOMAL PROTEIN L32"/>
    <property type="match status" value="1"/>
</dbReference>
<feature type="region of interest" description="Disordered" evidence="6">
    <location>
        <begin position="1"/>
        <end position="21"/>
    </location>
</feature>
<keyword evidence="2 5" id="KW-0689">Ribosomal protein</keyword>
<dbReference type="EMBL" id="MHWD01000004">
    <property type="protein sequence ID" value="OHB04805.1"/>
    <property type="molecule type" value="Genomic_DNA"/>
</dbReference>
<organism evidence="7 8">
    <name type="scientific">Candidatus Zambryskibacteria bacterium RIFCSPLOWO2_01_FULL_43_17</name>
    <dbReference type="NCBI Taxonomy" id="1802760"/>
    <lineage>
        <taxon>Bacteria</taxon>
        <taxon>Candidatus Zambryskiibacteriota</taxon>
    </lineage>
</organism>
<sequence length="76" mass="8425">MVVRMRHTRSHTANRRSHHALTSRSLAVCGNCGAKRPKHTVCQTCGKYKGRDAVDVIGRAAKKAQKRKEKEKAGAK</sequence>
<comment type="similarity">
    <text evidence="1 5">Belongs to the bacterial ribosomal protein bL32 family.</text>
</comment>
<protein>
    <recommendedName>
        <fullName evidence="4 5">Large ribosomal subunit protein bL32</fullName>
    </recommendedName>
</protein>
<gene>
    <name evidence="5" type="primary">rpmF</name>
    <name evidence="7" type="ORF">A2920_00075</name>
</gene>
<evidence type="ECO:0000313" key="7">
    <source>
        <dbReference type="EMBL" id="OHB04805.1"/>
    </source>
</evidence>
<dbReference type="PANTHER" id="PTHR35534:SF1">
    <property type="entry name" value="LARGE RIBOSOMAL SUBUNIT PROTEIN BL32"/>
    <property type="match status" value="1"/>
</dbReference>
<proteinExistence type="inferred from homology"/>
<evidence type="ECO:0000256" key="3">
    <source>
        <dbReference type="ARBA" id="ARBA00023274"/>
    </source>
</evidence>
<dbReference type="NCBIfam" id="TIGR01031">
    <property type="entry name" value="rpmF_bact"/>
    <property type="match status" value="1"/>
</dbReference>
<keyword evidence="3 5" id="KW-0687">Ribonucleoprotein</keyword>
<dbReference type="GO" id="GO:0003735">
    <property type="term" value="F:structural constituent of ribosome"/>
    <property type="evidence" value="ECO:0007669"/>
    <property type="project" value="InterPro"/>
</dbReference>
<dbReference type="InterPro" id="IPR002677">
    <property type="entry name" value="Ribosomal_bL32"/>
</dbReference>
<dbReference type="Pfam" id="PF01783">
    <property type="entry name" value="Ribosomal_L32p"/>
    <property type="match status" value="1"/>
</dbReference>
<evidence type="ECO:0000256" key="4">
    <source>
        <dbReference type="ARBA" id="ARBA00035178"/>
    </source>
</evidence>
<dbReference type="SUPFAM" id="SSF57829">
    <property type="entry name" value="Zn-binding ribosomal proteins"/>
    <property type="match status" value="1"/>
</dbReference>
<evidence type="ECO:0000313" key="8">
    <source>
        <dbReference type="Proteomes" id="UP000179283"/>
    </source>
</evidence>
<evidence type="ECO:0000256" key="1">
    <source>
        <dbReference type="ARBA" id="ARBA00008560"/>
    </source>
</evidence>
<dbReference type="GO" id="GO:0015934">
    <property type="term" value="C:large ribosomal subunit"/>
    <property type="evidence" value="ECO:0007669"/>
    <property type="project" value="InterPro"/>
</dbReference>
<dbReference type="Proteomes" id="UP000179283">
    <property type="component" value="Unassembled WGS sequence"/>
</dbReference>
<dbReference type="HAMAP" id="MF_00340">
    <property type="entry name" value="Ribosomal_bL32"/>
    <property type="match status" value="1"/>
</dbReference>
<dbReference type="AlphaFoldDB" id="A0A1G2U5N7"/>
<evidence type="ECO:0000256" key="2">
    <source>
        <dbReference type="ARBA" id="ARBA00022980"/>
    </source>
</evidence>
<name>A0A1G2U5N7_9BACT</name>
<dbReference type="GO" id="GO:0006412">
    <property type="term" value="P:translation"/>
    <property type="evidence" value="ECO:0007669"/>
    <property type="project" value="UniProtKB-UniRule"/>
</dbReference>
<dbReference type="InterPro" id="IPR044957">
    <property type="entry name" value="Ribosomal_bL32_bact"/>
</dbReference>
<evidence type="ECO:0000256" key="6">
    <source>
        <dbReference type="SAM" id="MobiDB-lite"/>
    </source>
</evidence>